<evidence type="ECO:0000256" key="2">
    <source>
        <dbReference type="SAM" id="Phobius"/>
    </source>
</evidence>
<keyword evidence="2" id="KW-0472">Membrane</keyword>
<dbReference type="PANTHER" id="PTHR21579">
    <property type="entry name" value="PROTEIN TINCAR"/>
    <property type="match status" value="1"/>
</dbReference>
<feature type="compositionally biased region" description="Polar residues" evidence="1">
    <location>
        <begin position="694"/>
        <end position="705"/>
    </location>
</feature>
<sequence length="878" mass="99072">MPFVTNTNRRHQRAFSLTCRRPRLNNLFSIWYCVMAFVFQIYIIVNSIHQFIKHIALPWPVDDQPFVELNAYVAFIGAALILLPFFVVAGIIKVGNFPNDGGKWGRDADEDGAIYQNLRRAKPRRWLRMIWKHGGPTAPFLHVCTAFCLLLPRVLIQARLIQHGFLGKANLWNTDLDFMITHKDRLVTLKFLSTINETEVWGKEAAEQQLRPKAVTEDQLEDITPVSAEFLNYGLALFVYAVRYPSVFWKVNKSFTLFFSIQTVLTALQQLLAFTGFTVLYKVNMYGPTEVLLRFSPLLLNISQSLLLFFIYNMILMMSSSILYLYGLQKFHEFEEQKIQKRHVTWTEESRRLWGYIPHLSALLILLLVISISAPLMYDYTMVYCGSLDGAVFAGVIGTVMHLLLWVLLWLGLTVKQSWRFRTAKGQNCPLDCSGPRAANDCELEMLNDTKELPLLVIENGQTYHIREKTSKEAIIDIALMSTTREKSPDDNGDIYWLKPKFPLPKNTDGLPEEDRMSLPKISRKSSFSKEQKVTFEDRLPGSSLRRVRSLNSKTPSVIGKLRKPQVKFEECSDVNSDIGDYTTLRELIRTKDGGFERPSLKSMSPFRFNGSTRPLLDEGEYTLLLDNRRCSNRILAPVVVHNGLQSSPGNSTPHSTLSTDSGITKGHGDENNSRDNLTPRSGSNNEALDKAASDSSSGVHSNCSMADKRSSSLENIPAMDPPKFRWKSLSLQRTVAPPTGSDCTGGSTLLSSLLPNSTLYDNPYELTVGIRHPNNRVISGKNVGSRFGRTTNKRLTPVNDQSDYIEGPLLTNSVKNEATSFWTQHSTADGNELFSKNQFVGQPMHSERSALSEQKRRDSANYSLASSGDSDNSIPRC</sequence>
<reference evidence="4" key="1">
    <citation type="submission" date="2025-08" db="UniProtKB">
        <authorList>
            <consortium name="RefSeq"/>
        </authorList>
    </citation>
    <scope>IDENTIFICATION</scope>
    <source>
        <tissue evidence="4">Muscle</tissue>
    </source>
</reference>
<feature type="compositionally biased region" description="Polar residues" evidence="1">
    <location>
        <begin position="675"/>
        <end position="687"/>
    </location>
</feature>
<protein>
    <submittedName>
        <fullName evidence="4">Uncharacterized protein LOC106466825</fullName>
    </submittedName>
</protein>
<dbReference type="InterPro" id="IPR053291">
    <property type="entry name" value="Ommatidial_diff-associated"/>
</dbReference>
<dbReference type="PANTHER" id="PTHR21579:SF20">
    <property type="entry name" value="PROTEIN TINCAR"/>
    <property type="match status" value="1"/>
</dbReference>
<dbReference type="RefSeq" id="XP_013782580.2">
    <property type="nucleotide sequence ID" value="XM_013927126.2"/>
</dbReference>
<evidence type="ECO:0000313" key="4">
    <source>
        <dbReference type="RefSeq" id="XP_013782580.2"/>
    </source>
</evidence>
<feature type="compositionally biased region" description="Polar residues" evidence="1">
    <location>
        <begin position="861"/>
        <end position="878"/>
    </location>
</feature>
<dbReference type="Proteomes" id="UP000694941">
    <property type="component" value="Unplaced"/>
</dbReference>
<feature type="compositionally biased region" description="Polar residues" evidence="1">
    <location>
        <begin position="645"/>
        <end position="663"/>
    </location>
</feature>
<organism evidence="3 4">
    <name type="scientific">Limulus polyphemus</name>
    <name type="common">Atlantic horseshoe crab</name>
    <dbReference type="NCBI Taxonomy" id="6850"/>
    <lineage>
        <taxon>Eukaryota</taxon>
        <taxon>Metazoa</taxon>
        <taxon>Ecdysozoa</taxon>
        <taxon>Arthropoda</taxon>
        <taxon>Chelicerata</taxon>
        <taxon>Merostomata</taxon>
        <taxon>Xiphosura</taxon>
        <taxon>Limulidae</taxon>
        <taxon>Limulus</taxon>
    </lineage>
</organism>
<feature type="transmembrane region" description="Helical" evidence="2">
    <location>
        <begin position="255"/>
        <end position="281"/>
    </location>
</feature>
<evidence type="ECO:0000313" key="3">
    <source>
        <dbReference type="Proteomes" id="UP000694941"/>
    </source>
</evidence>
<feature type="transmembrane region" description="Helical" evidence="2">
    <location>
        <begin position="390"/>
        <end position="413"/>
    </location>
</feature>
<keyword evidence="2" id="KW-1133">Transmembrane helix</keyword>
<feature type="transmembrane region" description="Helical" evidence="2">
    <location>
        <begin position="30"/>
        <end position="52"/>
    </location>
</feature>
<feature type="compositionally biased region" description="Basic and acidic residues" evidence="1">
    <location>
        <begin position="846"/>
        <end position="860"/>
    </location>
</feature>
<dbReference type="GeneID" id="106466825"/>
<proteinExistence type="predicted"/>
<name>A0ABM1BIB3_LIMPO</name>
<keyword evidence="3" id="KW-1185">Reference proteome</keyword>
<feature type="region of interest" description="Disordered" evidence="1">
    <location>
        <begin position="645"/>
        <end position="720"/>
    </location>
</feature>
<evidence type="ECO:0000256" key="1">
    <source>
        <dbReference type="SAM" id="MobiDB-lite"/>
    </source>
</evidence>
<feature type="transmembrane region" description="Helical" evidence="2">
    <location>
        <begin position="360"/>
        <end position="378"/>
    </location>
</feature>
<feature type="region of interest" description="Disordered" evidence="1">
    <location>
        <begin position="844"/>
        <end position="878"/>
    </location>
</feature>
<keyword evidence="2" id="KW-0812">Transmembrane</keyword>
<feature type="transmembrane region" description="Helical" evidence="2">
    <location>
        <begin position="301"/>
        <end position="326"/>
    </location>
</feature>
<feature type="transmembrane region" description="Helical" evidence="2">
    <location>
        <begin position="72"/>
        <end position="92"/>
    </location>
</feature>
<accession>A0ABM1BIB3</accession>
<gene>
    <name evidence="4" type="primary">LOC106466825</name>
</gene>